<evidence type="ECO:0000313" key="3">
    <source>
        <dbReference type="EMBL" id="NEY72330.1"/>
    </source>
</evidence>
<dbReference type="PANTHER" id="PTHR46558:SF11">
    <property type="entry name" value="HTH-TYPE TRANSCRIPTIONAL REGULATOR XRE"/>
    <property type="match status" value="1"/>
</dbReference>
<dbReference type="InterPro" id="IPR010982">
    <property type="entry name" value="Lambda_DNA-bd_dom_sf"/>
</dbReference>
<dbReference type="CDD" id="cd00093">
    <property type="entry name" value="HTH_XRE"/>
    <property type="match status" value="1"/>
</dbReference>
<dbReference type="PANTHER" id="PTHR46558">
    <property type="entry name" value="TRACRIPTIONAL REGULATORY PROTEIN-RELATED-RELATED"/>
    <property type="match status" value="1"/>
</dbReference>
<organism evidence="3 4">
    <name type="scientific">Bacillus mesophilus</name>
    <dbReference type="NCBI Taxonomy" id="1808955"/>
    <lineage>
        <taxon>Bacteria</taxon>
        <taxon>Bacillati</taxon>
        <taxon>Bacillota</taxon>
        <taxon>Bacilli</taxon>
        <taxon>Bacillales</taxon>
        <taxon>Bacillaceae</taxon>
        <taxon>Bacillus</taxon>
    </lineage>
</organism>
<dbReference type="Proteomes" id="UP000481043">
    <property type="component" value="Unassembled WGS sequence"/>
</dbReference>
<feature type="domain" description="HTH cro/C1-type" evidence="2">
    <location>
        <begin position="3"/>
        <end position="50"/>
    </location>
</feature>
<sequence>MMRNITQAQLAKELGIGANSVNRYENDARIPKEKTMKKIADYYGVHIDDIQIIAGQRDGFACHQKFTVTLVE</sequence>
<dbReference type="Gene3D" id="1.10.260.40">
    <property type="entry name" value="lambda repressor-like DNA-binding domains"/>
    <property type="match status" value="1"/>
</dbReference>
<dbReference type="AlphaFoldDB" id="A0A6M0Q9Y6"/>
<keyword evidence="4" id="KW-1185">Reference proteome</keyword>
<evidence type="ECO:0000256" key="1">
    <source>
        <dbReference type="ARBA" id="ARBA00023125"/>
    </source>
</evidence>
<keyword evidence="1" id="KW-0238">DNA-binding</keyword>
<protein>
    <submittedName>
        <fullName evidence="3">Helix-turn-helix transcriptional regulator</fullName>
    </submittedName>
</protein>
<dbReference type="EMBL" id="JAAIWM010000003">
    <property type="protein sequence ID" value="NEY72330.1"/>
    <property type="molecule type" value="Genomic_DNA"/>
</dbReference>
<dbReference type="SMART" id="SM00530">
    <property type="entry name" value="HTH_XRE"/>
    <property type="match status" value="1"/>
</dbReference>
<accession>A0A6M0Q9Y6</accession>
<evidence type="ECO:0000259" key="2">
    <source>
        <dbReference type="PROSITE" id="PS50943"/>
    </source>
</evidence>
<reference evidence="3 4" key="1">
    <citation type="submission" date="2020-02" db="EMBL/GenBank/DDBJ databases">
        <title>Bacillus aquiflavi sp. nov., isolated from yellow water of strong flavor Chinese baijiu in Yibin region of China.</title>
        <authorList>
            <person name="Xie J."/>
        </authorList>
    </citation>
    <scope>NUCLEOTIDE SEQUENCE [LARGE SCALE GENOMIC DNA]</scope>
    <source>
        <strain evidence="3 4">SA4</strain>
    </source>
</reference>
<dbReference type="GO" id="GO:0003677">
    <property type="term" value="F:DNA binding"/>
    <property type="evidence" value="ECO:0007669"/>
    <property type="project" value="UniProtKB-KW"/>
</dbReference>
<gene>
    <name evidence="3" type="ORF">G4D63_11395</name>
</gene>
<proteinExistence type="predicted"/>
<dbReference type="PROSITE" id="PS50943">
    <property type="entry name" value="HTH_CROC1"/>
    <property type="match status" value="1"/>
</dbReference>
<comment type="caution">
    <text evidence="3">The sequence shown here is derived from an EMBL/GenBank/DDBJ whole genome shotgun (WGS) entry which is preliminary data.</text>
</comment>
<dbReference type="InterPro" id="IPR001387">
    <property type="entry name" value="Cro/C1-type_HTH"/>
</dbReference>
<dbReference type="SUPFAM" id="SSF47413">
    <property type="entry name" value="lambda repressor-like DNA-binding domains"/>
    <property type="match status" value="1"/>
</dbReference>
<dbReference type="Pfam" id="PF01381">
    <property type="entry name" value="HTH_3"/>
    <property type="match status" value="1"/>
</dbReference>
<name>A0A6M0Q9Y6_9BACI</name>
<evidence type="ECO:0000313" key="4">
    <source>
        <dbReference type="Proteomes" id="UP000481043"/>
    </source>
</evidence>